<accession>G3I1C2</accession>
<protein>
    <submittedName>
        <fullName evidence="2">Uncharacterized protein</fullName>
    </submittedName>
</protein>
<reference evidence="3" key="1">
    <citation type="journal article" date="2011" name="Nat. Biotechnol.">
        <title>The genomic sequence of the Chinese hamster ovary (CHO)-K1 cell line.</title>
        <authorList>
            <person name="Xu X."/>
            <person name="Nagarajan H."/>
            <person name="Lewis N.E."/>
            <person name="Pan S."/>
            <person name="Cai Z."/>
            <person name="Liu X."/>
            <person name="Chen W."/>
            <person name="Xie M."/>
            <person name="Wang W."/>
            <person name="Hammond S."/>
            <person name="Andersen M.R."/>
            <person name="Neff N."/>
            <person name="Passarelli B."/>
            <person name="Koh W."/>
            <person name="Fan H.C."/>
            <person name="Wang J."/>
            <person name="Gui Y."/>
            <person name="Lee K.H."/>
            <person name="Betenbaugh M.J."/>
            <person name="Quake S.R."/>
            <person name="Famili I."/>
            <person name="Palsson B.O."/>
            <person name="Wang J."/>
        </authorList>
    </citation>
    <scope>NUCLEOTIDE SEQUENCE [LARGE SCALE GENOMIC DNA]</scope>
    <source>
        <strain evidence="3">CHO K1 cell line</strain>
    </source>
</reference>
<keyword evidence="1" id="KW-0472">Membrane</keyword>
<keyword evidence="1" id="KW-0812">Transmembrane</keyword>
<dbReference type="AlphaFoldDB" id="G3I1C2"/>
<organism evidence="2 3">
    <name type="scientific">Cricetulus griseus</name>
    <name type="common">Chinese hamster</name>
    <name type="synonym">Cricetulus barabensis griseus</name>
    <dbReference type="NCBI Taxonomy" id="10029"/>
    <lineage>
        <taxon>Eukaryota</taxon>
        <taxon>Metazoa</taxon>
        <taxon>Chordata</taxon>
        <taxon>Craniata</taxon>
        <taxon>Vertebrata</taxon>
        <taxon>Euteleostomi</taxon>
        <taxon>Mammalia</taxon>
        <taxon>Eutheria</taxon>
        <taxon>Euarchontoglires</taxon>
        <taxon>Glires</taxon>
        <taxon>Rodentia</taxon>
        <taxon>Myomorpha</taxon>
        <taxon>Muroidea</taxon>
        <taxon>Cricetidae</taxon>
        <taxon>Cricetinae</taxon>
        <taxon>Cricetulus</taxon>
    </lineage>
</organism>
<proteinExistence type="predicted"/>
<evidence type="ECO:0000313" key="3">
    <source>
        <dbReference type="Proteomes" id="UP000001075"/>
    </source>
</evidence>
<feature type="transmembrane region" description="Helical" evidence="1">
    <location>
        <begin position="15"/>
        <end position="37"/>
    </location>
</feature>
<dbReference type="EMBL" id="JH001066">
    <property type="protein sequence ID" value="EGW10758.1"/>
    <property type="molecule type" value="Genomic_DNA"/>
</dbReference>
<name>G3I1C2_CRIGR</name>
<evidence type="ECO:0000313" key="2">
    <source>
        <dbReference type="EMBL" id="EGW10758.1"/>
    </source>
</evidence>
<dbReference type="InParanoid" id="G3I1C2"/>
<keyword evidence="1" id="KW-1133">Transmembrane helix</keyword>
<evidence type="ECO:0000256" key="1">
    <source>
        <dbReference type="SAM" id="Phobius"/>
    </source>
</evidence>
<gene>
    <name evidence="2" type="ORF">I79_017175</name>
</gene>
<sequence>MGCSWTPKLMPSEGIWIQIETGHFLTALDLGIPIALLMRHSHKNTQQCHK</sequence>
<dbReference type="Proteomes" id="UP000001075">
    <property type="component" value="Unassembled WGS sequence"/>
</dbReference>